<feature type="compositionally biased region" description="Polar residues" evidence="1">
    <location>
        <begin position="96"/>
        <end position="105"/>
    </location>
</feature>
<protein>
    <submittedName>
        <fullName evidence="3">Putative secreted protein</fullName>
    </submittedName>
</protein>
<feature type="signal peptide" evidence="2">
    <location>
        <begin position="1"/>
        <end position="20"/>
    </location>
</feature>
<name>A0A6B0UDK4_IXORI</name>
<sequence>MRCCGGGGATLVAGAAGVAAAGVEAAAGADGDEGTLSSSWNAKPRMRVICRSSRPGSRSSGTWYCERSSSLLEVPGRKGSILGGSVSGRRSHCTSEKNSCCRSWA</sequence>
<accession>A0A6B0UDK4</accession>
<proteinExistence type="predicted"/>
<evidence type="ECO:0000256" key="2">
    <source>
        <dbReference type="SAM" id="SignalP"/>
    </source>
</evidence>
<keyword evidence="2" id="KW-0732">Signal</keyword>
<evidence type="ECO:0000313" key="3">
    <source>
        <dbReference type="EMBL" id="MXU89021.1"/>
    </source>
</evidence>
<organism evidence="3">
    <name type="scientific">Ixodes ricinus</name>
    <name type="common">Common tick</name>
    <name type="synonym">Acarus ricinus</name>
    <dbReference type="NCBI Taxonomy" id="34613"/>
    <lineage>
        <taxon>Eukaryota</taxon>
        <taxon>Metazoa</taxon>
        <taxon>Ecdysozoa</taxon>
        <taxon>Arthropoda</taxon>
        <taxon>Chelicerata</taxon>
        <taxon>Arachnida</taxon>
        <taxon>Acari</taxon>
        <taxon>Parasitiformes</taxon>
        <taxon>Ixodida</taxon>
        <taxon>Ixodoidea</taxon>
        <taxon>Ixodidae</taxon>
        <taxon>Ixodinae</taxon>
        <taxon>Ixodes</taxon>
    </lineage>
</organism>
<reference evidence="3" key="1">
    <citation type="submission" date="2019-12" db="EMBL/GenBank/DDBJ databases">
        <title>An insight into the sialome of adult female Ixodes ricinus ticks feeding for 6 days.</title>
        <authorList>
            <person name="Perner J."/>
            <person name="Ribeiro J.M.C."/>
        </authorList>
    </citation>
    <scope>NUCLEOTIDE SEQUENCE</scope>
    <source>
        <strain evidence="3">Semi-engorged</strain>
        <tissue evidence="3">Salivary glands</tissue>
    </source>
</reference>
<evidence type="ECO:0000256" key="1">
    <source>
        <dbReference type="SAM" id="MobiDB-lite"/>
    </source>
</evidence>
<dbReference type="EMBL" id="GIFC01006938">
    <property type="protein sequence ID" value="MXU89021.1"/>
    <property type="molecule type" value="Transcribed_RNA"/>
</dbReference>
<dbReference type="AlphaFoldDB" id="A0A6B0UDK4"/>
<feature type="region of interest" description="Disordered" evidence="1">
    <location>
        <begin position="83"/>
        <end position="105"/>
    </location>
</feature>
<feature type="chain" id="PRO_5025467143" evidence="2">
    <location>
        <begin position="21"/>
        <end position="105"/>
    </location>
</feature>